<dbReference type="EMBL" id="CM001466">
    <property type="protein sequence ID" value="EHY90379.1"/>
    <property type="molecule type" value="Genomic_DNA"/>
</dbReference>
<dbReference type="HOGENOM" id="CLU_000445_52_5_11"/>
<keyword evidence="3" id="KW-0808">Transferase</keyword>
<dbReference type="AlphaFoldDB" id="H8G7L6"/>
<evidence type="ECO:0000313" key="4">
    <source>
        <dbReference type="Proteomes" id="UP000004705"/>
    </source>
</evidence>
<dbReference type="PANTHER" id="PTHR42942">
    <property type="entry name" value="6-O-METHYLGUANINE DNA METHYLTRANSFERASE"/>
    <property type="match status" value="1"/>
</dbReference>
<dbReference type="GO" id="GO:0008168">
    <property type="term" value="F:methyltransferase activity"/>
    <property type="evidence" value="ECO:0007669"/>
    <property type="project" value="UniProtKB-KW"/>
</dbReference>
<dbReference type="PANTHER" id="PTHR42942:SF1">
    <property type="entry name" value="ALKYLTRANSFERASE-LIKE PROTEIN 1"/>
    <property type="match status" value="1"/>
</dbReference>
<dbReference type="GO" id="GO:0032259">
    <property type="term" value="P:methylation"/>
    <property type="evidence" value="ECO:0007669"/>
    <property type="project" value="UniProtKB-KW"/>
</dbReference>
<dbReference type="GO" id="GO:0006281">
    <property type="term" value="P:DNA repair"/>
    <property type="evidence" value="ECO:0007669"/>
    <property type="project" value="InterPro"/>
</dbReference>
<evidence type="ECO:0000313" key="3">
    <source>
        <dbReference type="EMBL" id="EHY90379.1"/>
    </source>
</evidence>
<name>H8G7L6_9PSEU</name>
<organism evidence="3 4">
    <name type="scientific">Saccharomonospora azurea NA-128</name>
    <dbReference type="NCBI Taxonomy" id="882081"/>
    <lineage>
        <taxon>Bacteria</taxon>
        <taxon>Bacillati</taxon>
        <taxon>Actinomycetota</taxon>
        <taxon>Actinomycetes</taxon>
        <taxon>Pseudonocardiales</taxon>
        <taxon>Pseudonocardiaceae</taxon>
        <taxon>Saccharomonospora</taxon>
    </lineage>
</organism>
<dbReference type="InterPro" id="IPR036388">
    <property type="entry name" value="WH-like_DNA-bd_sf"/>
</dbReference>
<proteinExistence type="predicted"/>
<feature type="domain" description="Methylated-DNA-[protein]-cysteine S-methyltransferase DNA binding" evidence="2">
    <location>
        <begin position="33"/>
        <end position="107"/>
    </location>
</feature>
<accession>H8G7L6</accession>
<dbReference type="Proteomes" id="UP000004705">
    <property type="component" value="Chromosome"/>
</dbReference>
<dbReference type="CDD" id="cd06445">
    <property type="entry name" value="ATase"/>
    <property type="match status" value="1"/>
</dbReference>
<reference evidence="3 4" key="1">
    <citation type="journal article" date="2012" name="Stand. Genomic Sci.">
        <title>Genome sequence of the soil bacterium Saccharomonospora azurea type strain (NA-128(T)).</title>
        <authorList>
            <person name="Klenk H.P."/>
            <person name="Held B."/>
            <person name="Lucas S."/>
            <person name="Lapidus A."/>
            <person name="Copeland A."/>
            <person name="Hammon N."/>
            <person name="Pitluck S."/>
            <person name="Goodwin L.A."/>
            <person name="Han C."/>
            <person name="Tapia R."/>
            <person name="Brambilla E.M."/>
            <person name="Potter G."/>
            <person name="Land M."/>
            <person name="Ivanova N."/>
            <person name="Rohde M."/>
            <person name="Goker M."/>
            <person name="Detter J.C."/>
            <person name="Kyrpides N.C."/>
            <person name="Woyke T."/>
        </authorList>
    </citation>
    <scope>NUCLEOTIDE SEQUENCE [LARGE SCALE GENOMIC DNA]</scope>
    <source>
        <strain evidence="3 4">NA-128</strain>
    </source>
</reference>
<evidence type="ECO:0000256" key="1">
    <source>
        <dbReference type="ARBA" id="ARBA00022763"/>
    </source>
</evidence>
<protein>
    <submittedName>
        <fullName evidence="3">Methylated DNA-protein cysteine methyltransferase</fullName>
    </submittedName>
</protein>
<sequence length="124" mass="13983">MRAPRTRDQAYRVRRLRTRVRSFGTGDDMNEELHERIRAVVASVPEGTVATYGDVAALAGASTPRLVGRVLAEDGHDLPWHRVLRADGTPAPHLAREQLARLRAEGVLADGQRVDLRRFRWRPL</sequence>
<dbReference type="InterPro" id="IPR052520">
    <property type="entry name" value="ATL_DNA_repair"/>
</dbReference>
<keyword evidence="1" id="KW-0227">DNA damage</keyword>
<evidence type="ECO:0000259" key="2">
    <source>
        <dbReference type="Pfam" id="PF01035"/>
    </source>
</evidence>
<dbReference type="OrthoDB" id="9132167at2"/>
<dbReference type="Pfam" id="PF01035">
    <property type="entry name" value="DNA_binding_1"/>
    <property type="match status" value="1"/>
</dbReference>
<dbReference type="SUPFAM" id="SSF46767">
    <property type="entry name" value="Methylated DNA-protein cysteine methyltransferase, C-terminal domain"/>
    <property type="match status" value="1"/>
</dbReference>
<gene>
    <name evidence="3" type="ORF">SacazDRAFT_03506</name>
</gene>
<dbReference type="Gene3D" id="1.10.10.10">
    <property type="entry name" value="Winged helix-like DNA-binding domain superfamily/Winged helix DNA-binding domain"/>
    <property type="match status" value="1"/>
</dbReference>
<dbReference type="InterPro" id="IPR036217">
    <property type="entry name" value="MethylDNA_cys_MeTrfase_DNAb"/>
</dbReference>
<keyword evidence="4" id="KW-1185">Reference proteome</keyword>
<dbReference type="InterPro" id="IPR014048">
    <property type="entry name" value="MethylDNA_cys_MeTrfase_DNA-bd"/>
</dbReference>
<keyword evidence="3" id="KW-0489">Methyltransferase</keyword>